<evidence type="ECO:0000313" key="13">
    <source>
        <dbReference type="Proteomes" id="UP001329915"/>
    </source>
</evidence>
<dbReference type="Pfam" id="PF00486">
    <property type="entry name" value="Trans_reg_C"/>
    <property type="match status" value="1"/>
</dbReference>
<dbReference type="SUPFAM" id="SSF46894">
    <property type="entry name" value="C-terminal effector domain of the bipartite response regulators"/>
    <property type="match status" value="1"/>
</dbReference>
<dbReference type="InterPro" id="IPR001867">
    <property type="entry name" value="OmpR/PhoB-type_DNA-bd"/>
</dbReference>
<evidence type="ECO:0000256" key="9">
    <source>
        <dbReference type="PROSITE-ProRule" id="PRU01091"/>
    </source>
</evidence>
<dbReference type="InterPro" id="IPR001789">
    <property type="entry name" value="Sig_transdc_resp-reg_receiver"/>
</dbReference>
<keyword evidence="13" id="KW-1185">Reference proteome</keyword>
<name>A0AAU0UT69_9FIRM</name>
<dbReference type="PROSITE" id="PS51755">
    <property type="entry name" value="OMPR_PHOB"/>
    <property type="match status" value="1"/>
</dbReference>
<dbReference type="EMBL" id="CP121694">
    <property type="protein sequence ID" value="WRO23566.1"/>
    <property type="molecule type" value="Genomic_DNA"/>
</dbReference>
<evidence type="ECO:0000256" key="8">
    <source>
        <dbReference type="PROSITE-ProRule" id="PRU00169"/>
    </source>
</evidence>
<dbReference type="InterPro" id="IPR039420">
    <property type="entry name" value="WalR-like"/>
</dbReference>
<evidence type="ECO:0000256" key="1">
    <source>
        <dbReference type="ARBA" id="ARBA00018672"/>
    </source>
</evidence>
<dbReference type="SMART" id="SM00448">
    <property type="entry name" value="REC"/>
    <property type="match status" value="1"/>
</dbReference>
<dbReference type="PANTHER" id="PTHR48111">
    <property type="entry name" value="REGULATOR OF RPOS"/>
    <property type="match status" value="1"/>
</dbReference>
<feature type="domain" description="Response regulatory" evidence="10">
    <location>
        <begin position="5"/>
        <end position="118"/>
    </location>
</feature>
<dbReference type="PANTHER" id="PTHR48111:SF40">
    <property type="entry name" value="PHOSPHATE REGULON TRANSCRIPTIONAL REGULATORY PROTEIN PHOB"/>
    <property type="match status" value="1"/>
</dbReference>
<dbReference type="Proteomes" id="UP001329915">
    <property type="component" value="Chromosome"/>
</dbReference>
<dbReference type="CDD" id="cd00383">
    <property type="entry name" value="trans_reg_C"/>
    <property type="match status" value="1"/>
</dbReference>
<dbReference type="InterPro" id="IPR036388">
    <property type="entry name" value="WH-like_DNA-bd_sf"/>
</dbReference>
<keyword evidence="5 9" id="KW-0238">DNA-binding</keyword>
<evidence type="ECO:0000256" key="2">
    <source>
        <dbReference type="ARBA" id="ARBA00022553"/>
    </source>
</evidence>
<evidence type="ECO:0000256" key="3">
    <source>
        <dbReference type="ARBA" id="ARBA00023012"/>
    </source>
</evidence>
<dbReference type="SUPFAM" id="SSF52172">
    <property type="entry name" value="CheY-like"/>
    <property type="match status" value="1"/>
</dbReference>
<gene>
    <name evidence="12" type="ORF">MFMK1_003429</name>
</gene>
<feature type="domain" description="OmpR/PhoB-type" evidence="11">
    <location>
        <begin position="131"/>
        <end position="230"/>
    </location>
</feature>
<keyword evidence="2 8" id="KW-0597">Phosphoprotein</keyword>
<evidence type="ECO:0000256" key="4">
    <source>
        <dbReference type="ARBA" id="ARBA00023015"/>
    </source>
</evidence>
<keyword evidence="4" id="KW-0805">Transcription regulation</keyword>
<dbReference type="GO" id="GO:0000976">
    <property type="term" value="F:transcription cis-regulatory region binding"/>
    <property type="evidence" value="ECO:0007669"/>
    <property type="project" value="TreeGrafter"/>
</dbReference>
<dbReference type="Gene3D" id="1.10.10.10">
    <property type="entry name" value="Winged helix-like DNA-binding domain superfamily/Winged helix DNA-binding domain"/>
    <property type="match status" value="1"/>
</dbReference>
<dbReference type="FunFam" id="3.40.50.2300:FF:000001">
    <property type="entry name" value="DNA-binding response regulator PhoB"/>
    <property type="match status" value="1"/>
</dbReference>
<dbReference type="GO" id="GO:0032993">
    <property type="term" value="C:protein-DNA complex"/>
    <property type="evidence" value="ECO:0007669"/>
    <property type="project" value="TreeGrafter"/>
</dbReference>
<dbReference type="InterPro" id="IPR016032">
    <property type="entry name" value="Sig_transdc_resp-reg_C-effctor"/>
</dbReference>
<proteinExistence type="predicted"/>
<dbReference type="Gene3D" id="3.40.50.2300">
    <property type="match status" value="1"/>
</dbReference>
<evidence type="ECO:0000256" key="6">
    <source>
        <dbReference type="ARBA" id="ARBA00023163"/>
    </source>
</evidence>
<sequence length="233" mass="26438">MSQEKILIVEDEKEIALLIRDYLVKEGFEVIIASDGEEGLALYRRERPLLVVLDIMLPKLDGMEVCRIIRSNSTIPILMLSAKKSDVDKILGLGLGADDYMTKPFSPGELVARVKAQIRRYTTLSAPENTRQTLKFPNLEIDGAGYNVQLDGKTIELSAKEFEILYCLAQHPGQVFTREQIFDHVWGYDDYGDINTVTVHIRRIREKMEQNPSKPVFLKTVWGVGYKFDGASL</sequence>
<dbReference type="PROSITE" id="PS50110">
    <property type="entry name" value="RESPONSE_REGULATORY"/>
    <property type="match status" value="1"/>
</dbReference>
<dbReference type="GO" id="GO:0000156">
    <property type="term" value="F:phosphorelay response regulator activity"/>
    <property type="evidence" value="ECO:0007669"/>
    <property type="project" value="TreeGrafter"/>
</dbReference>
<evidence type="ECO:0000259" key="10">
    <source>
        <dbReference type="PROSITE" id="PS50110"/>
    </source>
</evidence>
<dbReference type="RefSeq" id="WP_366922947.1">
    <property type="nucleotide sequence ID" value="NZ_CP121694.1"/>
</dbReference>
<comment type="function">
    <text evidence="7">May play the central regulatory role in sporulation. It may be an element of the effector pathway responsible for the activation of sporulation genes in response to nutritional stress. Spo0A may act in concert with spo0H (a sigma factor) to control the expression of some genes that are critical to the sporulation process.</text>
</comment>
<accession>A0AAU0UT69</accession>
<dbReference type="GO" id="GO:0005829">
    <property type="term" value="C:cytosol"/>
    <property type="evidence" value="ECO:0007669"/>
    <property type="project" value="TreeGrafter"/>
</dbReference>
<organism evidence="12 13">
    <name type="scientific">Metallumcola ferriviriculae</name>
    <dbReference type="NCBI Taxonomy" id="3039180"/>
    <lineage>
        <taxon>Bacteria</taxon>
        <taxon>Bacillati</taxon>
        <taxon>Bacillota</taxon>
        <taxon>Clostridia</taxon>
        <taxon>Neomoorellales</taxon>
        <taxon>Desulfitibacteraceae</taxon>
        <taxon>Metallumcola</taxon>
    </lineage>
</organism>
<dbReference type="FunFam" id="1.10.10.10:FF:000018">
    <property type="entry name" value="DNA-binding response regulator ResD"/>
    <property type="match status" value="1"/>
</dbReference>
<dbReference type="SMART" id="SM00862">
    <property type="entry name" value="Trans_reg_C"/>
    <property type="match status" value="1"/>
</dbReference>
<dbReference type="Gene3D" id="6.10.250.690">
    <property type="match status" value="1"/>
</dbReference>
<evidence type="ECO:0000256" key="7">
    <source>
        <dbReference type="ARBA" id="ARBA00024867"/>
    </source>
</evidence>
<reference evidence="12 13" key="1">
    <citation type="submission" date="2023-04" db="EMBL/GenBank/DDBJ databases">
        <authorList>
            <person name="Hsu D."/>
        </authorList>
    </citation>
    <scope>NUCLEOTIDE SEQUENCE [LARGE SCALE GENOMIC DNA]</scope>
    <source>
        <strain evidence="12 13">MK1</strain>
    </source>
</reference>
<dbReference type="InterPro" id="IPR011006">
    <property type="entry name" value="CheY-like_superfamily"/>
</dbReference>
<dbReference type="Pfam" id="PF00072">
    <property type="entry name" value="Response_reg"/>
    <property type="match status" value="1"/>
</dbReference>
<evidence type="ECO:0000313" key="12">
    <source>
        <dbReference type="EMBL" id="WRO23566.1"/>
    </source>
</evidence>
<dbReference type="AlphaFoldDB" id="A0AAU0UT69"/>
<evidence type="ECO:0000256" key="5">
    <source>
        <dbReference type="ARBA" id="ARBA00023125"/>
    </source>
</evidence>
<protein>
    <recommendedName>
        <fullName evidence="1">Stage 0 sporulation protein A homolog</fullName>
    </recommendedName>
</protein>
<evidence type="ECO:0000259" key="11">
    <source>
        <dbReference type="PROSITE" id="PS51755"/>
    </source>
</evidence>
<dbReference type="KEGG" id="dbc:MFMK1_003429"/>
<feature type="DNA-binding region" description="OmpR/PhoB-type" evidence="9">
    <location>
        <begin position="131"/>
        <end position="230"/>
    </location>
</feature>
<dbReference type="GO" id="GO:0006355">
    <property type="term" value="P:regulation of DNA-templated transcription"/>
    <property type="evidence" value="ECO:0007669"/>
    <property type="project" value="InterPro"/>
</dbReference>
<keyword evidence="3" id="KW-0902">Two-component regulatory system</keyword>
<feature type="modified residue" description="4-aspartylphosphate" evidence="8">
    <location>
        <position position="54"/>
    </location>
</feature>
<keyword evidence="6" id="KW-0804">Transcription</keyword>